<evidence type="ECO:0000313" key="1">
    <source>
        <dbReference type="EMBL" id="CAI2173179.1"/>
    </source>
</evidence>
<dbReference type="AlphaFoldDB" id="A0A9W4SL76"/>
<gene>
    <name evidence="1" type="ORF">FWILDA_LOCUS5956</name>
</gene>
<reference evidence="1" key="1">
    <citation type="submission" date="2022-08" db="EMBL/GenBank/DDBJ databases">
        <authorList>
            <person name="Kallberg Y."/>
            <person name="Tangrot J."/>
            <person name="Rosling A."/>
        </authorList>
    </citation>
    <scope>NUCLEOTIDE SEQUENCE</scope>
    <source>
        <strain evidence="1">Wild A</strain>
    </source>
</reference>
<dbReference type="Proteomes" id="UP001153678">
    <property type="component" value="Unassembled WGS sequence"/>
</dbReference>
<name>A0A9W4SL76_9GLOM</name>
<comment type="caution">
    <text evidence="1">The sequence shown here is derived from an EMBL/GenBank/DDBJ whole genome shotgun (WGS) entry which is preliminary data.</text>
</comment>
<accession>A0A9W4SL76</accession>
<evidence type="ECO:0000313" key="2">
    <source>
        <dbReference type="Proteomes" id="UP001153678"/>
    </source>
</evidence>
<dbReference type="EMBL" id="CAMKVN010001028">
    <property type="protein sequence ID" value="CAI2173179.1"/>
    <property type="molecule type" value="Genomic_DNA"/>
</dbReference>
<proteinExistence type="predicted"/>
<protein>
    <submittedName>
        <fullName evidence="1">14813_t:CDS:1</fullName>
    </submittedName>
</protein>
<sequence length="55" mass="6661">MALLRRHYHPAREISTNRISRPFERPIWSIEVISIEEHFSYNKSFIVLKLENYAT</sequence>
<keyword evidence="2" id="KW-1185">Reference proteome</keyword>
<organism evidence="1 2">
    <name type="scientific">Funneliformis geosporum</name>
    <dbReference type="NCBI Taxonomy" id="1117311"/>
    <lineage>
        <taxon>Eukaryota</taxon>
        <taxon>Fungi</taxon>
        <taxon>Fungi incertae sedis</taxon>
        <taxon>Mucoromycota</taxon>
        <taxon>Glomeromycotina</taxon>
        <taxon>Glomeromycetes</taxon>
        <taxon>Glomerales</taxon>
        <taxon>Glomeraceae</taxon>
        <taxon>Funneliformis</taxon>
    </lineage>
</organism>